<evidence type="ECO:0000313" key="1">
    <source>
        <dbReference type="EMBL" id="KFM62832.1"/>
    </source>
</evidence>
<feature type="non-terminal residue" evidence="1">
    <location>
        <position position="1"/>
    </location>
</feature>
<accession>A0A087TCJ3</accession>
<dbReference type="EMBL" id="KK114590">
    <property type="protein sequence ID" value="KFM62832.1"/>
    <property type="molecule type" value="Genomic_DNA"/>
</dbReference>
<gene>
    <name evidence="1" type="ORF">X975_11975</name>
</gene>
<keyword evidence="2" id="KW-1185">Reference proteome</keyword>
<organism evidence="1 2">
    <name type="scientific">Stegodyphus mimosarum</name>
    <name type="common">African social velvet spider</name>
    <dbReference type="NCBI Taxonomy" id="407821"/>
    <lineage>
        <taxon>Eukaryota</taxon>
        <taxon>Metazoa</taxon>
        <taxon>Ecdysozoa</taxon>
        <taxon>Arthropoda</taxon>
        <taxon>Chelicerata</taxon>
        <taxon>Arachnida</taxon>
        <taxon>Araneae</taxon>
        <taxon>Araneomorphae</taxon>
        <taxon>Entelegynae</taxon>
        <taxon>Eresoidea</taxon>
        <taxon>Eresidae</taxon>
        <taxon>Stegodyphus</taxon>
    </lineage>
</organism>
<proteinExistence type="predicted"/>
<feature type="non-terminal residue" evidence="1">
    <location>
        <position position="54"/>
    </location>
</feature>
<name>A0A087TCJ3_STEMI</name>
<protein>
    <submittedName>
        <fullName evidence="1">Uncharacterized protein</fullName>
    </submittedName>
</protein>
<dbReference type="AlphaFoldDB" id="A0A087TCJ3"/>
<sequence>DAVHVHSDSPAIVWLFVLQKITVIIRQEKIKSCKKRNLLQTFITKLDKHNIYLK</sequence>
<evidence type="ECO:0000313" key="2">
    <source>
        <dbReference type="Proteomes" id="UP000054359"/>
    </source>
</evidence>
<reference evidence="1 2" key="1">
    <citation type="submission" date="2013-11" db="EMBL/GenBank/DDBJ databases">
        <title>Genome sequencing of Stegodyphus mimosarum.</title>
        <authorList>
            <person name="Bechsgaard J."/>
        </authorList>
    </citation>
    <scope>NUCLEOTIDE SEQUENCE [LARGE SCALE GENOMIC DNA]</scope>
</reference>
<dbReference type="Proteomes" id="UP000054359">
    <property type="component" value="Unassembled WGS sequence"/>
</dbReference>